<dbReference type="SUPFAM" id="SSF58113">
    <property type="entry name" value="Apolipoprotein A-I"/>
    <property type="match status" value="1"/>
</dbReference>
<name>A0A9D1XRZ9_9FIRM</name>
<dbReference type="Proteomes" id="UP000886724">
    <property type="component" value="Unassembled WGS sequence"/>
</dbReference>
<proteinExistence type="predicted"/>
<dbReference type="Pfam" id="PF12732">
    <property type="entry name" value="YtxH"/>
    <property type="match status" value="1"/>
</dbReference>
<comment type="caution">
    <text evidence="2">The sequence shown here is derived from an EMBL/GenBank/DDBJ whole genome shotgun (WGS) entry which is preliminary data.</text>
</comment>
<dbReference type="EMBL" id="DXET01000294">
    <property type="protein sequence ID" value="HIX82895.1"/>
    <property type="molecule type" value="Genomic_DNA"/>
</dbReference>
<dbReference type="InterPro" id="IPR024623">
    <property type="entry name" value="YtxH"/>
</dbReference>
<sequence>MKLGKLIVGIGIGTVIGMLCAPKKGSELRKDIKDKSKDLYDKAQNISKEDIQELINNTIDEIKLAIDEFDADEFKENAGQKINEVKSKLEELAVSVKSSEEYANFKESVTKVSNEVTTKLKEIKTKIQDQDFNEVDEFDGVIDDIEDELDVIIEDLKD</sequence>
<protein>
    <submittedName>
        <fullName evidence="2">YtxH domain-containing protein</fullName>
    </submittedName>
</protein>
<dbReference type="Gene3D" id="1.20.120.20">
    <property type="entry name" value="Apolipoprotein"/>
    <property type="match status" value="1"/>
</dbReference>
<dbReference type="AlphaFoldDB" id="A0A9D1XRZ9"/>
<reference evidence="2" key="1">
    <citation type="journal article" date="2021" name="PeerJ">
        <title>Extensive microbial diversity within the chicken gut microbiome revealed by metagenomics and culture.</title>
        <authorList>
            <person name="Gilroy R."/>
            <person name="Ravi A."/>
            <person name="Getino M."/>
            <person name="Pursley I."/>
            <person name="Horton D.L."/>
            <person name="Alikhan N.F."/>
            <person name="Baker D."/>
            <person name="Gharbi K."/>
            <person name="Hall N."/>
            <person name="Watson M."/>
            <person name="Adriaenssens E.M."/>
            <person name="Foster-Nyarko E."/>
            <person name="Jarju S."/>
            <person name="Secka A."/>
            <person name="Antonio M."/>
            <person name="Oren A."/>
            <person name="Chaudhuri R.R."/>
            <person name="La Ragione R."/>
            <person name="Hildebrand F."/>
            <person name="Pallen M.J."/>
        </authorList>
    </citation>
    <scope>NUCLEOTIDE SEQUENCE</scope>
    <source>
        <strain evidence="2">ChiGjej1B1-14440</strain>
    </source>
</reference>
<reference evidence="2" key="2">
    <citation type="submission" date="2021-04" db="EMBL/GenBank/DDBJ databases">
        <authorList>
            <person name="Gilroy R."/>
        </authorList>
    </citation>
    <scope>NUCLEOTIDE SEQUENCE</scope>
    <source>
        <strain evidence="2">ChiGjej1B1-14440</strain>
    </source>
</reference>
<feature type="coiled-coil region" evidence="1">
    <location>
        <begin position="48"/>
        <end position="95"/>
    </location>
</feature>
<evidence type="ECO:0000313" key="3">
    <source>
        <dbReference type="Proteomes" id="UP000886724"/>
    </source>
</evidence>
<keyword evidence="1" id="KW-0175">Coiled coil</keyword>
<gene>
    <name evidence="2" type="ORF">H9980_13150</name>
</gene>
<evidence type="ECO:0000313" key="2">
    <source>
        <dbReference type="EMBL" id="HIX82895.1"/>
    </source>
</evidence>
<evidence type="ECO:0000256" key="1">
    <source>
        <dbReference type="SAM" id="Coils"/>
    </source>
</evidence>
<organism evidence="2 3">
    <name type="scientific">Candidatus Erysipelatoclostridium merdavium</name>
    <dbReference type="NCBI Taxonomy" id="2838566"/>
    <lineage>
        <taxon>Bacteria</taxon>
        <taxon>Bacillati</taxon>
        <taxon>Bacillota</taxon>
        <taxon>Erysipelotrichia</taxon>
        <taxon>Erysipelotrichales</taxon>
        <taxon>Erysipelotrichales incertae sedis</taxon>
    </lineage>
</organism>
<accession>A0A9D1XRZ9</accession>